<dbReference type="Gene3D" id="3.30.70.20">
    <property type="match status" value="1"/>
</dbReference>
<dbReference type="PROSITE" id="PS00198">
    <property type="entry name" value="4FE4S_FER_1"/>
    <property type="match status" value="2"/>
</dbReference>
<dbReference type="PANTHER" id="PTHR32154">
    <property type="entry name" value="PYRUVATE-FLAVODOXIN OXIDOREDUCTASE-RELATED"/>
    <property type="match status" value="1"/>
</dbReference>
<keyword evidence="2" id="KW-0560">Oxidoreductase</keyword>
<dbReference type="Pfam" id="PF02775">
    <property type="entry name" value="TPP_enzyme_C"/>
    <property type="match status" value="1"/>
</dbReference>
<dbReference type="GO" id="GO:0030976">
    <property type="term" value="F:thiamine pyrophosphate binding"/>
    <property type="evidence" value="ECO:0007669"/>
    <property type="project" value="InterPro"/>
</dbReference>
<dbReference type="SUPFAM" id="SSF54862">
    <property type="entry name" value="4Fe-4S ferredoxins"/>
    <property type="match status" value="1"/>
</dbReference>
<reference evidence="2" key="1">
    <citation type="submission" date="2018-06" db="EMBL/GenBank/DDBJ databases">
        <authorList>
            <person name="Zhirakovskaya E."/>
        </authorList>
    </citation>
    <scope>NUCLEOTIDE SEQUENCE</scope>
</reference>
<evidence type="ECO:0000313" key="2">
    <source>
        <dbReference type="EMBL" id="VAX36623.1"/>
    </source>
</evidence>
<dbReference type="Pfam" id="PF00037">
    <property type="entry name" value="Fer4"/>
    <property type="match status" value="1"/>
</dbReference>
<accession>A0A3B1DIM9</accession>
<dbReference type="Gene3D" id="3.40.50.970">
    <property type="match status" value="2"/>
</dbReference>
<dbReference type="InterPro" id="IPR050722">
    <property type="entry name" value="Pyruvate:ferred/Flavod_OxRd"/>
</dbReference>
<gene>
    <name evidence="2" type="ORF">MNBD_PLANCTO02-2051</name>
</gene>
<dbReference type="InterPro" id="IPR029061">
    <property type="entry name" value="THDP-binding"/>
</dbReference>
<dbReference type="GO" id="GO:0016491">
    <property type="term" value="F:oxidoreductase activity"/>
    <property type="evidence" value="ECO:0007669"/>
    <property type="project" value="UniProtKB-KW"/>
</dbReference>
<protein>
    <submittedName>
        <fullName evidence="2">Pyruvate-flavodoxin oxidoreductase</fullName>
        <ecNumber evidence="2">1.2.7.-</ecNumber>
    </submittedName>
</protein>
<dbReference type="PANTHER" id="PTHR32154:SF0">
    <property type="entry name" value="PYRUVATE-FLAVODOXIN OXIDOREDUCTASE-RELATED"/>
    <property type="match status" value="1"/>
</dbReference>
<proteinExistence type="predicted"/>
<dbReference type="InterPro" id="IPR017896">
    <property type="entry name" value="4Fe4S_Fe-S-bd"/>
</dbReference>
<evidence type="ECO:0000259" key="1">
    <source>
        <dbReference type="PROSITE" id="PS51379"/>
    </source>
</evidence>
<feature type="domain" description="4Fe-4S ferredoxin-type" evidence="1">
    <location>
        <begin position="163"/>
        <end position="192"/>
    </location>
</feature>
<dbReference type="PROSITE" id="PS51379">
    <property type="entry name" value="4FE4S_FER_2"/>
    <property type="match status" value="2"/>
</dbReference>
<sequence>MSTDITKGSMNDATEHDPFNNNSYGVLYDAEYVGVDLPILDVNDFNERIVRSYEEGVAAGELEADRSLAHSLIPSGTATLRNFSYISPEIPEYITDKCTGCMECVTECPDTAILGKVLSESELETKLQTIDNEEDRVMFEKQWSKTRKYYDGPVKKGKEGGRFAIIIDPSKCKGCAECVTVCGDDALEMKTKNDEDTENIRKSHRFFKEFGPSNEDYINDKLLIDMMLRESAHVYVGGAGSCAGCGEGTALRMMCAATGAKHGNDWGIVAATGCNTVYTSTYPYNPYLVPWTNSLFENAPADAMGVRMRWDQKGWNDKPIWCIGGDGAMFDIGFQSLSRLLASDLNVNIFVLDTQVYSNTGGQASTGTFMGQNAKMSLHGKVIAGKQERRKEIAQIAMMHPNTYVAQTTAAHANHFYKSIIGALEFDGPALVTCYTTCQPEHGVADDMASDQARLAVDSRAFPLLVFDPSKGKTLKQRLSLQGNPGVKNDWWTKPKTDEEVTFVDFARSEGRFSKQFDKEGNPSETLLRAKQDRLENWNLLQELAGII</sequence>
<dbReference type="GO" id="GO:0006979">
    <property type="term" value="P:response to oxidative stress"/>
    <property type="evidence" value="ECO:0007669"/>
    <property type="project" value="TreeGrafter"/>
</dbReference>
<dbReference type="InterPro" id="IPR011766">
    <property type="entry name" value="TPP_enzyme_TPP-bd"/>
</dbReference>
<dbReference type="InterPro" id="IPR017900">
    <property type="entry name" value="4Fe4S_Fe_S_CS"/>
</dbReference>
<dbReference type="EMBL" id="UOGL01000069">
    <property type="protein sequence ID" value="VAX36623.1"/>
    <property type="molecule type" value="Genomic_DNA"/>
</dbReference>
<dbReference type="SUPFAM" id="SSF52518">
    <property type="entry name" value="Thiamin diphosphate-binding fold (THDP-binding)"/>
    <property type="match status" value="1"/>
</dbReference>
<dbReference type="EC" id="1.2.7.-" evidence="2"/>
<feature type="domain" description="4Fe-4S ferredoxin-type" evidence="1">
    <location>
        <begin position="89"/>
        <end position="120"/>
    </location>
</feature>
<name>A0A3B1DIM9_9ZZZZ</name>
<keyword evidence="2" id="KW-0670">Pyruvate</keyword>
<dbReference type="Pfam" id="PF12837">
    <property type="entry name" value="Fer4_6"/>
    <property type="match status" value="1"/>
</dbReference>
<organism evidence="2">
    <name type="scientific">hydrothermal vent metagenome</name>
    <dbReference type="NCBI Taxonomy" id="652676"/>
    <lineage>
        <taxon>unclassified sequences</taxon>
        <taxon>metagenomes</taxon>
        <taxon>ecological metagenomes</taxon>
    </lineage>
</organism>
<dbReference type="AlphaFoldDB" id="A0A3B1DIM9"/>